<evidence type="ECO:0000313" key="2">
    <source>
        <dbReference type="Proteomes" id="UP000466966"/>
    </source>
</evidence>
<accession>A0A844Z1M7</accession>
<name>A0A844Z1M7_9SPHN</name>
<dbReference type="AlphaFoldDB" id="A0A844Z1M7"/>
<keyword evidence="2" id="KW-1185">Reference proteome</keyword>
<dbReference type="SUPFAM" id="SSF141694">
    <property type="entry name" value="AF2212/PG0164-like"/>
    <property type="match status" value="1"/>
</dbReference>
<comment type="caution">
    <text evidence="1">The sequence shown here is derived from an EMBL/GenBank/DDBJ whole genome shotgun (WGS) entry which is preliminary data.</text>
</comment>
<gene>
    <name evidence="1" type="ORF">GRI99_15635</name>
</gene>
<dbReference type="InterPro" id="IPR015018">
    <property type="entry name" value="DUF1905"/>
</dbReference>
<dbReference type="Pfam" id="PF08922">
    <property type="entry name" value="DUF1905"/>
    <property type="match status" value="1"/>
</dbReference>
<proteinExistence type="predicted"/>
<evidence type="ECO:0000313" key="1">
    <source>
        <dbReference type="EMBL" id="MXO73060.1"/>
    </source>
</evidence>
<protein>
    <submittedName>
        <fullName evidence="1">DUF1905 domain-containing protein</fullName>
    </submittedName>
</protein>
<reference evidence="1 2" key="1">
    <citation type="submission" date="2019-12" db="EMBL/GenBank/DDBJ databases">
        <title>Genomic-based taxomic classification of the family Erythrobacteraceae.</title>
        <authorList>
            <person name="Xu L."/>
        </authorList>
    </citation>
    <scope>NUCLEOTIDE SEQUENCE [LARGE SCALE GENOMIC DNA]</scope>
    <source>
        <strain evidence="1 2">M0322</strain>
    </source>
</reference>
<dbReference type="OrthoDB" id="9808666at2"/>
<dbReference type="InterPro" id="IPR037079">
    <property type="entry name" value="AF2212/PG0164-like_sf"/>
</dbReference>
<sequence>MSDTVTHRGTLWLWTGPEGTAAWHFLSIDGEAAKAIKAHEVMRRLEHGAGRGFGSVKVRARIAETRWATSVFPSKESGGWLLPIKLAVRRAEDLAAGDEAEVELELL</sequence>
<organism evidence="1 2">
    <name type="scientific">Alteraurantiacibacter buctensis</name>
    <dbReference type="NCBI Taxonomy" id="1503981"/>
    <lineage>
        <taxon>Bacteria</taxon>
        <taxon>Pseudomonadati</taxon>
        <taxon>Pseudomonadota</taxon>
        <taxon>Alphaproteobacteria</taxon>
        <taxon>Sphingomonadales</taxon>
        <taxon>Erythrobacteraceae</taxon>
        <taxon>Alteraurantiacibacter</taxon>
    </lineage>
</organism>
<dbReference type="RefSeq" id="WP_160772991.1">
    <property type="nucleotide sequence ID" value="NZ_WTYV01000007.1"/>
</dbReference>
<dbReference type="EMBL" id="WTYV01000007">
    <property type="protein sequence ID" value="MXO73060.1"/>
    <property type="molecule type" value="Genomic_DNA"/>
</dbReference>
<dbReference type="Proteomes" id="UP000466966">
    <property type="component" value="Unassembled WGS sequence"/>
</dbReference>
<dbReference type="Gene3D" id="2.40.30.100">
    <property type="entry name" value="AF2212/PG0164-like"/>
    <property type="match status" value="1"/>
</dbReference>